<dbReference type="SUPFAM" id="SSF109755">
    <property type="entry name" value="PhoU-like"/>
    <property type="match status" value="1"/>
</dbReference>
<dbReference type="PANTHER" id="PTHR10010">
    <property type="entry name" value="SOLUTE CARRIER FAMILY 34 SODIUM PHOSPHATE , MEMBER 2-RELATED"/>
    <property type="match status" value="1"/>
</dbReference>
<dbReference type="EMBL" id="JBHUIJ010000009">
    <property type="protein sequence ID" value="MFD2237397.1"/>
    <property type="molecule type" value="Genomic_DNA"/>
</dbReference>
<evidence type="ECO:0000313" key="9">
    <source>
        <dbReference type="Proteomes" id="UP001597371"/>
    </source>
</evidence>
<feature type="transmembrane region" description="Helical" evidence="6">
    <location>
        <begin position="250"/>
        <end position="271"/>
    </location>
</feature>
<feature type="transmembrane region" description="Helical" evidence="6">
    <location>
        <begin position="283"/>
        <end position="308"/>
    </location>
</feature>
<organism evidence="8 9">
    <name type="scientific">Aureimonas populi</name>
    <dbReference type="NCBI Taxonomy" id="1701758"/>
    <lineage>
        <taxon>Bacteria</taxon>
        <taxon>Pseudomonadati</taxon>
        <taxon>Pseudomonadota</taxon>
        <taxon>Alphaproteobacteria</taxon>
        <taxon>Hyphomicrobiales</taxon>
        <taxon>Aurantimonadaceae</taxon>
        <taxon>Aureimonas</taxon>
    </lineage>
</organism>
<evidence type="ECO:0000313" key="8">
    <source>
        <dbReference type="EMBL" id="MFD2237397.1"/>
    </source>
</evidence>
<gene>
    <name evidence="8" type="ORF">ACFSKQ_07950</name>
</gene>
<feature type="domain" description="PhoU" evidence="7">
    <location>
        <begin position="342"/>
        <end position="421"/>
    </location>
</feature>
<dbReference type="Pfam" id="PF01895">
    <property type="entry name" value="PhoU"/>
    <property type="match status" value="2"/>
</dbReference>
<dbReference type="PANTHER" id="PTHR10010:SF46">
    <property type="entry name" value="SODIUM-DEPENDENT PHOSPHATE TRANSPORT PROTEIN 2B"/>
    <property type="match status" value="1"/>
</dbReference>
<evidence type="ECO:0000256" key="6">
    <source>
        <dbReference type="SAM" id="Phobius"/>
    </source>
</evidence>
<reference evidence="9" key="1">
    <citation type="journal article" date="2019" name="Int. J. Syst. Evol. Microbiol.">
        <title>The Global Catalogue of Microorganisms (GCM) 10K type strain sequencing project: providing services to taxonomists for standard genome sequencing and annotation.</title>
        <authorList>
            <consortium name="The Broad Institute Genomics Platform"/>
            <consortium name="The Broad Institute Genome Sequencing Center for Infectious Disease"/>
            <person name="Wu L."/>
            <person name="Ma J."/>
        </authorList>
    </citation>
    <scope>NUCLEOTIDE SEQUENCE [LARGE SCALE GENOMIC DNA]</scope>
    <source>
        <strain evidence="9">ZS-35-S2</strain>
    </source>
</reference>
<dbReference type="NCBIfam" id="NF037997">
    <property type="entry name" value="Na_Pi_symport"/>
    <property type="match status" value="1"/>
</dbReference>
<evidence type="ECO:0000259" key="7">
    <source>
        <dbReference type="Pfam" id="PF01895"/>
    </source>
</evidence>
<feature type="transmembrane region" description="Helical" evidence="6">
    <location>
        <begin position="195"/>
        <end position="219"/>
    </location>
</feature>
<accession>A0ABW5CLB4</accession>
<keyword evidence="4 6" id="KW-1133">Transmembrane helix</keyword>
<protein>
    <submittedName>
        <fullName evidence="8">Na/Pi cotransporter family protein</fullName>
    </submittedName>
</protein>
<dbReference type="RefSeq" id="WP_209737468.1">
    <property type="nucleotide sequence ID" value="NZ_CP072611.1"/>
</dbReference>
<evidence type="ECO:0000256" key="3">
    <source>
        <dbReference type="ARBA" id="ARBA00022692"/>
    </source>
</evidence>
<keyword evidence="5 6" id="KW-0472">Membrane</keyword>
<feature type="domain" description="PhoU" evidence="7">
    <location>
        <begin position="448"/>
        <end position="527"/>
    </location>
</feature>
<feature type="transmembrane region" description="Helical" evidence="6">
    <location>
        <begin position="102"/>
        <end position="121"/>
    </location>
</feature>
<comment type="caution">
    <text evidence="8">The sequence shown here is derived from an EMBL/GenBank/DDBJ whole genome shotgun (WGS) entry which is preliminary data.</text>
</comment>
<evidence type="ECO:0000256" key="1">
    <source>
        <dbReference type="ARBA" id="ARBA00004651"/>
    </source>
</evidence>
<keyword evidence="9" id="KW-1185">Reference proteome</keyword>
<dbReference type="InterPro" id="IPR003841">
    <property type="entry name" value="Na/Pi_transpt"/>
</dbReference>
<evidence type="ECO:0000256" key="2">
    <source>
        <dbReference type="ARBA" id="ARBA00022475"/>
    </source>
</evidence>
<evidence type="ECO:0000256" key="4">
    <source>
        <dbReference type="ARBA" id="ARBA00022989"/>
    </source>
</evidence>
<sequence>MSTTHVLVSLLGIVALLLWGIKLVSAGVLAAFGPGLRQALATRLDNRLAALTAGALVTTALQSSTATALMVTSFAGNGLVALVPALAVMLGANIGTALIVQVLSFDVTLLFPVLVFAGYLLQRSRASPRASEIGRILLGLGIMLLSLQLLSALIVPLEEAPAVRQVLALLVQDPVLALVLAALITFAAHSSVGSLLFIMSLAGVGVLSPASTIAMVVGANIGSALNPLLQAAGGPRSQLRVPVGNLANRLLGGLAVMLALGPLALLAERLGLSPQRLAPDFHLAFNLVMALVSLGLLPFAARLLTLAFPDDASESDRSRPLYLDPAGLRNPKVALVNAAREVLRMADIAESMLAGSKEVFRRNDPSALGRIRETDDSIDRLYGAVRRYLAQISQRELSEEDKRRLYEILDFAVNIEHVGDIVDANLMTIAAQRIDDRRILSDEAVERIEEMHEKLIEHLRLAVSVLMDGNAASARQLVAEKERFREIERAASEDQFRQILSGRLSGTEAASMYLDVVRDLKRIESHIAATVHPLLERTGDLRKSRLA</sequence>
<name>A0ABW5CLB4_9HYPH</name>
<dbReference type="InterPro" id="IPR038078">
    <property type="entry name" value="PhoU-like_sf"/>
</dbReference>
<comment type="subcellular location">
    <subcellularLocation>
        <location evidence="1">Cell membrane</location>
        <topology evidence="1">Multi-pass membrane protein</topology>
    </subcellularLocation>
</comment>
<dbReference type="InterPro" id="IPR026022">
    <property type="entry name" value="PhoU_dom"/>
</dbReference>
<proteinExistence type="predicted"/>
<evidence type="ECO:0000256" key="5">
    <source>
        <dbReference type="ARBA" id="ARBA00023136"/>
    </source>
</evidence>
<dbReference type="Proteomes" id="UP001597371">
    <property type="component" value="Unassembled WGS sequence"/>
</dbReference>
<keyword evidence="3 6" id="KW-0812">Transmembrane</keyword>
<dbReference type="Pfam" id="PF02690">
    <property type="entry name" value="Na_Pi_cotrans"/>
    <property type="match status" value="2"/>
</dbReference>
<dbReference type="Gene3D" id="1.20.58.220">
    <property type="entry name" value="Phosphate transport system protein phou homolog 2, domain 2"/>
    <property type="match status" value="1"/>
</dbReference>
<feature type="transmembrane region" description="Helical" evidence="6">
    <location>
        <begin position="166"/>
        <end position="188"/>
    </location>
</feature>
<keyword evidence="2" id="KW-1003">Cell membrane</keyword>
<feature type="transmembrane region" description="Helical" evidence="6">
    <location>
        <begin position="50"/>
        <end position="71"/>
    </location>
</feature>
<feature type="transmembrane region" description="Helical" evidence="6">
    <location>
        <begin position="78"/>
        <end position="96"/>
    </location>
</feature>
<feature type="transmembrane region" description="Helical" evidence="6">
    <location>
        <begin position="133"/>
        <end position="154"/>
    </location>
</feature>